<keyword evidence="12" id="KW-1185">Reference proteome</keyword>
<name>A0A9Q1MUM9_9SOLA</name>
<evidence type="ECO:0000256" key="2">
    <source>
        <dbReference type="ARBA" id="ARBA00007072"/>
    </source>
</evidence>
<evidence type="ECO:0000259" key="10">
    <source>
        <dbReference type="Pfam" id="PF00759"/>
    </source>
</evidence>
<evidence type="ECO:0000256" key="7">
    <source>
        <dbReference type="ARBA" id="ARBA00023326"/>
    </source>
</evidence>
<dbReference type="GO" id="GO:0030245">
    <property type="term" value="P:cellulose catabolic process"/>
    <property type="evidence" value="ECO:0007669"/>
    <property type="project" value="UniProtKB-KW"/>
</dbReference>
<dbReference type="EC" id="3.2.1.4" evidence="9"/>
<dbReference type="InterPro" id="IPR001701">
    <property type="entry name" value="Glyco_hydro_9"/>
</dbReference>
<dbReference type="InterPro" id="IPR008928">
    <property type="entry name" value="6-hairpin_glycosidase_sf"/>
</dbReference>
<evidence type="ECO:0000313" key="11">
    <source>
        <dbReference type="EMBL" id="KAJ8568309.1"/>
    </source>
</evidence>
<feature type="active site" evidence="8">
    <location>
        <position position="128"/>
    </location>
</feature>
<dbReference type="GO" id="GO:0008810">
    <property type="term" value="F:cellulase activity"/>
    <property type="evidence" value="ECO:0007669"/>
    <property type="project" value="UniProtKB-EC"/>
</dbReference>
<comment type="caution">
    <text evidence="11">The sequence shown here is derived from an EMBL/GenBank/DDBJ whole genome shotgun (WGS) entry which is preliminary data.</text>
</comment>
<comment type="catalytic activity">
    <reaction evidence="1 9">
        <text>Endohydrolysis of (1-&gt;4)-beta-D-glucosidic linkages in cellulose, lichenin and cereal beta-D-glucans.</text>
        <dbReference type="EC" id="3.2.1.4"/>
    </reaction>
</comment>
<dbReference type="PANTHER" id="PTHR22298">
    <property type="entry name" value="ENDO-1,4-BETA-GLUCANASE"/>
    <property type="match status" value="1"/>
</dbReference>
<sequence>MRFRIFLLIQDELLWGGSWLHRALQDSSYLPYIQSNGQTMGANDDDYSFSWDDKRSGTKIVLSKDRLAFKRNIHQGAFYSKEVKAISNTFQSLNSGSPNPNVLVGAIVGGPDSRDNFEDDRNNYQQSEPATYINAPLVWALAFLSAESTA</sequence>
<dbReference type="Pfam" id="PF00759">
    <property type="entry name" value="Glyco_hydro_9"/>
    <property type="match status" value="2"/>
</dbReference>
<comment type="similarity">
    <text evidence="2 8 9">Belongs to the glycosyl hydrolase 9 (cellulase E) family.</text>
</comment>
<proteinExistence type="inferred from homology"/>
<feature type="active site" evidence="8">
    <location>
        <position position="119"/>
    </location>
</feature>
<reference evidence="12" key="1">
    <citation type="journal article" date="2023" name="Proc. Natl. Acad. Sci. U.S.A.">
        <title>Genomic and structural basis for evolution of tropane alkaloid biosynthesis.</title>
        <authorList>
            <person name="Wanga Y.-J."/>
            <person name="Taina T."/>
            <person name="Yua J.-Y."/>
            <person name="Lia J."/>
            <person name="Xua B."/>
            <person name="Chenc J."/>
            <person name="D'Auriad J.C."/>
            <person name="Huanga J.-P."/>
            <person name="Huanga S.-X."/>
        </authorList>
    </citation>
    <scope>NUCLEOTIDE SEQUENCE [LARGE SCALE GENOMIC DNA]</scope>
    <source>
        <strain evidence="12">cv. KIB-2019</strain>
    </source>
</reference>
<evidence type="ECO:0000256" key="1">
    <source>
        <dbReference type="ARBA" id="ARBA00000966"/>
    </source>
</evidence>
<organism evidence="11 12">
    <name type="scientific">Anisodus acutangulus</name>
    <dbReference type="NCBI Taxonomy" id="402998"/>
    <lineage>
        <taxon>Eukaryota</taxon>
        <taxon>Viridiplantae</taxon>
        <taxon>Streptophyta</taxon>
        <taxon>Embryophyta</taxon>
        <taxon>Tracheophyta</taxon>
        <taxon>Spermatophyta</taxon>
        <taxon>Magnoliopsida</taxon>
        <taxon>eudicotyledons</taxon>
        <taxon>Gunneridae</taxon>
        <taxon>Pentapetalae</taxon>
        <taxon>asterids</taxon>
        <taxon>lamiids</taxon>
        <taxon>Solanales</taxon>
        <taxon>Solanaceae</taxon>
        <taxon>Solanoideae</taxon>
        <taxon>Hyoscyameae</taxon>
        <taxon>Anisodus</taxon>
    </lineage>
</organism>
<dbReference type="AlphaFoldDB" id="A0A9Q1MUM9"/>
<keyword evidence="5 8" id="KW-0119">Carbohydrate metabolism</keyword>
<evidence type="ECO:0000256" key="5">
    <source>
        <dbReference type="ARBA" id="ARBA00023277"/>
    </source>
</evidence>
<dbReference type="InterPro" id="IPR033126">
    <property type="entry name" value="Glyco_hydro_9_Asp/Glu_AS"/>
</dbReference>
<evidence type="ECO:0000313" key="12">
    <source>
        <dbReference type="Proteomes" id="UP001152561"/>
    </source>
</evidence>
<evidence type="ECO:0000256" key="6">
    <source>
        <dbReference type="ARBA" id="ARBA00023295"/>
    </source>
</evidence>
<dbReference type="OrthoDB" id="10257085at2759"/>
<evidence type="ECO:0000256" key="9">
    <source>
        <dbReference type="RuleBase" id="RU361166"/>
    </source>
</evidence>
<keyword evidence="6 8" id="KW-0326">Glycosidase</keyword>
<feature type="domain" description="Glycoside hydrolase family 9" evidence="10">
    <location>
        <begin position="10"/>
        <end position="70"/>
    </location>
</feature>
<protein>
    <recommendedName>
        <fullName evidence="9">Endoglucanase</fullName>
        <ecNumber evidence="9">3.2.1.4</ecNumber>
    </recommendedName>
</protein>
<accession>A0A9Q1MUM9</accession>
<evidence type="ECO:0000256" key="4">
    <source>
        <dbReference type="ARBA" id="ARBA00023001"/>
    </source>
</evidence>
<gene>
    <name evidence="11" type="ORF">K7X08_027842</name>
</gene>
<dbReference type="Proteomes" id="UP001152561">
    <property type="component" value="Unassembled WGS sequence"/>
</dbReference>
<keyword evidence="4 9" id="KW-0136">Cellulose degradation</keyword>
<dbReference type="SUPFAM" id="SSF48208">
    <property type="entry name" value="Six-hairpin glycosidases"/>
    <property type="match status" value="1"/>
</dbReference>
<dbReference type="InterPro" id="IPR012341">
    <property type="entry name" value="6hp_glycosidase-like_sf"/>
</dbReference>
<evidence type="ECO:0000256" key="3">
    <source>
        <dbReference type="ARBA" id="ARBA00022801"/>
    </source>
</evidence>
<dbReference type="EMBL" id="JAJAGQ010000003">
    <property type="protein sequence ID" value="KAJ8568309.1"/>
    <property type="molecule type" value="Genomic_DNA"/>
</dbReference>
<dbReference type="Gene3D" id="1.50.10.10">
    <property type="match status" value="2"/>
</dbReference>
<keyword evidence="3 8" id="KW-0378">Hydrolase</keyword>
<dbReference type="PROSITE" id="PS00698">
    <property type="entry name" value="GH9_3"/>
    <property type="match status" value="1"/>
</dbReference>
<evidence type="ECO:0000256" key="8">
    <source>
        <dbReference type="PROSITE-ProRule" id="PRU10060"/>
    </source>
</evidence>
<keyword evidence="7 8" id="KW-0624">Polysaccharide degradation</keyword>
<feature type="domain" description="Glycoside hydrolase family 9" evidence="10">
    <location>
        <begin position="72"/>
        <end position="141"/>
    </location>
</feature>